<dbReference type="EMBL" id="AALC02000012">
    <property type="protein sequence ID" value="EEQ07383.1"/>
    <property type="molecule type" value="Genomic_DNA"/>
</dbReference>
<gene>
    <name evidence="1" type="ORF">yberc0001_31960</name>
</gene>
<dbReference type="Gene3D" id="1.10.10.10">
    <property type="entry name" value="Winged helix-like DNA-binding domain superfamily/Winged helix DNA-binding domain"/>
    <property type="match status" value="1"/>
</dbReference>
<dbReference type="InterPro" id="IPR016032">
    <property type="entry name" value="Sig_transdc_resp-reg_C-effctor"/>
</dbReference>
<reference evidence="1" key="1">
    <citation type="submission" date="2008-12" db="EMBL/GenBank/DDBJ databases">
        <title>Annotation of the Yersinia bercovieri ATCC 43970 genome.</title>
        <authorList>
            <person name="Read T.D."/>
            <person name="Akmal A."/>
            <person name="Bishop-Lilly K."/>
            <person name="Chen P.E."/>
            <person name="Cook C."/>
            <person name="Kiley M.P."/>
            <person name="Lentz S."/>
            <person name="Mateczun A."/>
            <person name="Nagarajan N."/>
            <person name="Nolan N."/>
            <person name="Osborne B.I."/>
            <person name="Pop M."/>
            <person name="Sozhamannan S."/>
            <person name="Stewart A.C."/>
            <person name="Sulakvelidze A."/>
            <person name="Thomason B."/>
            <person name="Willner K."/>
            <person name="Zwick M.E."/>
        </authorList>
    </citation>
    <scope>NUCLEOTIDE SEQUENCE [LARGE SCALE GENOMIC DNA]</scope>
    <source>
        <strain evidence="1">ATCC 43970</strain>
    </source>
</reference>
<sequence>MNMFEGLSMYVDTVSVVSGSKFIDINGKGVIDYEKEISLDCCMNKIHFHTKKLTVDINEKQKRLVMCLFNDVNRKQDIIKVVWYENHKSISDNNYHQLIHKFRAHLKSAGIPDGIVKTINRYGLRLDAGILKAMASNKMNDRFLGY</sequence>
<keyword evidence="2" id="KW-1185">Reference proteome</keyword>
<evidence type="ECO:0000313" key="1">
    <source>
        <dbReference type="EMBL" id="EEQ07383.1"/>
    </source>
</evidence>
<dbReference type="InterPro" id="IPR036388">
    <property type="entry name" value="WH-like_DNA-bd_sf"/>
</dbReference>
<comment type="caution">
    <text evidence="1">The sequence shown here is derived from an EMBL/GenBank/DDBJ whole genome shotgun (WGS) entry which is preliminary data.</text>
</comment>
<dbReference type="SUPFAM" id="SSF46894">
    <property type="entry name" value="C-terminal effector domain of the bipartite response regulators"/>
    <property type="match status" value="1"/>
</dbReference>
<dbReference type="Proteomes" id="UP000010319">
    <property type="component" value="Unassembled WGS sequence"/>
</dbReference>
<evidence type="ECO:0008006" key="3">
    <source>
        <dbReference type="Google" id="ProtNLM"/>
    </source>
</evidence>
<proteinExistence type="predicted"/>
<name>A0ABM9Y155_YERBE</name>
<organism evidence="1 2">
    <name type="scientific">Yersinia bercovieri ATCC 43970</name>
    <dbReference type="NCBI Taxonomy" id="349968"/>
    <lineage>
        <taxon>Bacteria</taxon>
        <taxon>Pseudomonadati</taxon>
        <taxon>Pseudomonadota</taxon>
        <taxon>Gammaproteobacteria</taxon>
        <taxon>Enterobacterales</taxon>
        <taxon>Yersiniaceae</taxon>
        <taxon>Yersinia</taxon>
    </lineage>
</organism>
<accession>A0ABM9Y155</accession>
<evidence type="ECO:0000313" key="2">
    <source>
        <dbReference type="Proteomes" id="UP000010319"/>
    </source>
</evidence>
<protein>
    <recommendedName>
        <fullName evidence="3">Transcriptional regulator CadC</fullName>
    </recommendedName>
</protein>